<dbReference type="PROSITE" id="PS51257">
    <property type="entry name" value="PROKAR_LIPOPROTEIN"/>
    <property type="match status" value="1"/>
</dbReference>
<keyword evidence="4" id="KW-1185">Reference proteome</keyword>
<feature type="region of interest" description="Disordered" evidence="1">
    <location>
        <begin position="19"/>
        <end position="43"/>
    </location>
</feature>
<evidence type="ECO:0000313" key="3">
    <source>
        <dbReference type="EMBL" id="TYZ06764.1"/>
    </source>
</evidence>
<accession>A0A5D6UWL2</accession>
<feature type="chain" id="PRO_5022890267" evidence="2">
    <location>
        <begin position="23"/>
        <end position="201"/>
    </location>
</feature>
<evidence type="ECO:0000313" key="4">
    <source>
        <dbReference type="Proteomes" id="UP000322791"/>
    </source>
</evidence>
<sequence>MRTLLLVLPALLLAACSGPASEQTSSTTSPNPTEPLDTTRAPSISAQADTLKVVRHRHDFSSPGHPDLFMLALRGTDLTTGEATFTITAADGTTIFREVLQAADLEASLVYSMTGPTASKAEREAFIRKRMDEFFADKQFGKPAAAATEAAPADTDQAAWEDLRKRPDAVYFRYLVGKEEQRRIAWSSLRKQVVRLPSTGG</sequence>
<dbReference type="RefSeq" id="WP_149072229.1">
    <property type="nucleotide sequence ID" value="NZ_VTHL01000021.1"/>
</dbReference>
<gene>
    <name evidence="3" type="ORF">FY528_17025</name>
</gene>
<evidence type="ECO:0000256" key="2">
    <source>
        <dbReference type="SAM" id="SignalP"/>
    </source>
</evidence>
<dbReference type="EMBL" id="VTHL01000021">
    <property type="protein sequence ID" value="TYZ06764.1"/>
    <property type="molecule type" value="Genomic_DNA"/>
</dbReference>
<feature type="compositionally biased region" description="Low complexity" evidence="1">
    <location>
        <begin position="19"/>
        <end position="35"/>
    </location>
</feature>
<comment type="caution">
    <text evidence="3">The sequence shown here is derived from an EMBL/GenBank/DDBJ whole genome shotgun (WGS) entry which is preliminary data.</text>
</comment>
<reference evidence="3 4" key="1">
    <citation type="submission" date="2019-08" db="EMBL/GenBank/DDBJ databases">
        <authorList>
            <person name="Seo M.-J."/>
        </authorList>
    </citation>
    <scope>NUCLEOTIDE SEQUENCE [LARGE SCALE GENOMIC DNA]</scope>
    <source>
        <strain evidence="3 4">KIGAM108</strain>
    </source>
</reference>
<dbReference type="Proteomes" id="UP000322791">
    <property type="component" value="Unassembled WGS sequence"/>
</dbReference>
<name>A0A5D6UWL2_9BACT</name>
<proteinExistence type="predicted"/>
<organism evidence="3 4">
    <name type="scientific">Hymenobacter lutimineralis</name>
    <dbReference type="NCBI Taxonomy" id="2606448"/>
    <lineage>
        <taxon>Bacteria</taxon>
        <taxon>Pseudomonadati</taxon>
        <taxon>Bacteroidota</taxon>
        <taxon>Cytophagia</taxon>
        <taxon>Cytophagales</taxon>
        <taxon>Hymenobacteraceae</taxon>
        <taxon>Hymenobacter</taxon>
    </lineage>
</organism>
<feature type="signal peptide" evidence="2">
    <location>
        <begin position="1"/>
        <end position="22"/>
    </location>
</feature>
<protein>
    <submittedName>
        <fullName evidence="3">Uncharacterized protein</fullName>
    </submittedName>
</protein>
<dbReference type="AlphaFoldDB" id="A0A5D6UWL2"/>
<keyword evidence="2" id="KW-0732">Signal</keyword>
<evidence type="ECO:0000256" key="1">
    <source>
        <dbReference type="SAM" id="MobiDB-lite"/>
    </source>
</evidence>